<dbReference type="InterPro" id="IPR014043">
    <property type="entry name" value="Acyl_transferase_dom"/>
</dbReference>
<evidence type="ECO:0000256" key="1">
    <source>
        <dbReference type="ARBA" id="ARBA00001933"/>
    </source>
</evidence>
<dbReference type="EMBL" id="NJIH01000004">
    <property type="protein sequence ID" value="OWT62089.1"/>
    <property type="molecule type" value="Genomic_DNA"/>
</dbReference>
<dbReference type="InterPro" id="IPR015424">
    <property type="entry name" value="PyrdxlP-dep_Trfase"/>
</dbReference>
<keyword evidence="12" id="KW-1185">Reference proteome</keyword>
<dbReference type="GO" id="GO:0071770">
    <property type="term" value="P:DIM/DIP cell wall layer assembly"/>
    <property type="evidence" value="ECO:0007669"/>
    <property type="project" value="TreeGrafter"/>
</dbReference>
<dbReference type="RefSeq" id="WP_088603177.1">
    <property type="nucleotide sequence ID" value="NZ_NJIH01000004.1"/>
</dbReference>
<evidence type="ECO:0000256" key="2">
    <source>
        <dbReference type="ARBA" id="ARBA00001957"/>
    </source>
</evidence>
<dbReference type="InterPro" id="IPR000873">
    <property type="entry name" value="AMP-dep_synth/lig_dom"/>
</dbReference>
<dbReference type="InterPro" id="IPR010071">
    <property type="entry name" value="AA_adenyl_dom"/>
</dbReference>
<dbReference type="Gene3D" id="3.30.559.30">
    <property type="entry name" value="Nonribosomal peptide synthetase, condensation domain"/>
    <property type="match status" value="2"/>
</dbReference>
<dbReference type="SUPFAM" id="SSF52151">
    <property type="entry name" value="FabD/lysophospholipase-like"/>
    <property type="match status" value="1"/>
</dbReference>
<feature type="domain" description="Carrier" evidence="9">
    <location>
        <begin position="996"/>
        <end position="1074"/>
    </location>
</feature>
<organism evidence="11 12">
    <name type="scientific">Candidimonas nitroreducens</name>
    <dbReference type="NCBI Taxonomy" id="683354"/>
    <lineage>
        <taxon>Bacteria</taxon>
        <taxon>Pseudomonadati</taxon>
        <taxon>Pseudomonadota</taxon>
        <taxon>Betaproteobacteria</taxon>
        <taxon>Burkholderiales</taxon>
        <taxon>Alcaligenaceae</taxon>
        <taxon>Candidimonas</taxon>
    </lineage>
</organism>
<evidence type="ECO:0000256" key="3">
    <source>
        <dbReference type="ARBA" id="ARBA00022450"/>
    </source>
</evidence>
<dbReference type="CDD" id="cd05930">
    <property type="entry name" value="A_NRPS"/>
    <property type="match status" value="1"/>
</dbReference>
<evidence type="ECO:0000256" key="4">
    <source>
        <dbReference type="ARBA" id="ARBA00022553"/>
    </source>
</evidence>
<dbReference type="InterPro" id="IPR042099">
    <property type="entry name" value="ANL_N_sf"/>
</dbReference>
<comment type="similarity">
    <text evidence="7">In the C-terminal section; belongs to the NRP synthetase family.</text>
</comment>
<comment type="caution">
    <text evidence="11">The sequence shown here is derived from an EMBL/GenBank/DDBJ whole genome shotgun (WGS) entry which is preliminary data.</text>
</comment>
<dbReference type="Gene3D" id="3.30.300.30">
    <property type="match status" value="1"/>
</dbReference>
<dbReference type="InterPro" id="IPR045851">
    <property type="entry name" value="AMP-bd_C_sf"/>
</dbReference>
<dbReference type="InterPro" id="IPR014030">
    <property type="entry name" value="Ketoacyl_synth_N"/>
</dbReference>
<keyword evidence="3" id="KW-0596">Phosphopantetheine</keyword>
<dbReference type="SUPFAM" id="SSF53383">
    <property type="entry name" value="PLP-dependent transferases"/>
    <property type="match status" value="1"/>
</dbReference>
<dbReference type="InterPro" id="IPR020845">
    <property type="entry name" value="AMP-binding_CS"/>
</dbReference>
<dbReference type="Gene3D" id="3.30.70.3290">
    <property type="match status" value="1"/>
</dbReference>
<dbReference type="InterPro" id="IPR049704">
    <property type="entry name" value="Aminotrans_3_PPA_site"/>
</dbReference>
<keyword evidence="4" id="KW-0597">Phosphoprotein</keyword>
<dbReference type="PANTHER" id="PTHR43775">
    <property type="entry name" value="FATTY ACID SYNTHASE"/>
    <property type="match status" value="1"/>
</dbReference>
<dbReference type="SMART" id="SM01294">
    <property type="entry name" value="PKS_PP_betabranch"/>
    <property type="match status" value="1"/>
</dbReference>
<dbReference type="SMART" id="SM00823">
    <property type="entry name" value="PKS_PP"/>
    <property type="match status" value="2"/>
</dbReference>
<evidence type="ECO:0000256" key="8">
    <source>
        <dbReference type="SAM" id="Coils"/>
    </source>
</evidence>
<dbReference type="InterPro" id="IPR015421">
    <property type="entry name" value="PyrdxlP-dep_Trfase_major"/>
</dbReference>
<dbReference type="Pfam" id="PF00501">
    <property type="entry name" value="AMP-binding"/>
    <property type="match status" value="1"/>
</dbReference>
<comment type="cofactor">
    <cofactor evidence="2">
        <name>pantetheine 4'-phosphate</name>
        <dbReference type="ChEBI" id="CHEBI:47942"/>
    </cofactor>
</comment>
<dbReference type="PROSITE" id="PS00455">
    <property type="entry name" value="AMP_BINDING"/>
    <property type="match status" value="1"/>
</dbReference>
<evidence type="ECO:0000313" key="11">
    <source>
        <dbReference type="EMBL" id="OWT62089.1"/>
    </source>
</evidence>
<dbReference type="CDD" id="cd00833">
    <property type="entry name" value="PKS"/>
    <property type="match status" value="1"/>
</dbReference>
<dbReference type="Gene3D" id="3.40.47.10">
    <property type="match status" value="1"/>
</dbReference>
<name>A0A225MTW9_9BURK</name>
<dbReference type="InterPro" id="IPR015422">
    <property type="entry name" value="PyrdxlP-dep_Trfase_small"/>
</dbReference>
<dbReference type="SUPFAM" id="SSF52777">
    <property type="entry name" value="CoA-dependent acyltransferases"/>
    <property type="match status" value="4"/>
</dbReference>
<dbReference type="PROSITE" id="PS52004">
    <property type="entry name" value="KS3_2"/>
    <property type="match status" value="1"/>
</dbReference>
<dbReference type="GO" id="GO:0006633">
    <property type="term" value="P:fatty acid biosynthetic process"/>
    <property type="evidence" value="ECO:0007669"/>
    <property type="project" value="InterPro"/>
</dbReference>
<dbReference type="GO" id="GO:0004312">
    <property type="term" value="F:fatty acid synthase activity"/>
    <property type="evidence" value="ECO:0007669"/>
    <property type="project" value="TreeGrafter"/>
</dbReference>
<dbReference type="PROSITE" id="PS00012">
    <property type="entry name" value="PHOSPHOPANTETHEINE"/>
    <property type="match status" value="2"/>
</dbReference>
<evidence type="ECO:0000313" key="12">
    <source>
        <dbReference type="Proteomes" id="UP000214603"/>
    </source>
</evidence>
<protein>
    <submittedName>
        <fullName evidence="11">Type I polyketide synthase</fullName>
    </submittedName>
</protein>
<dbReference type="InterPro" id="IPR018201">
    <property type="entry name" value="Ketoacyl_synth_AS"/>
</dbReference>
<dbReference type="InterPro" id="IPR020806">
    <property type="entry name" value="PKS_PP-bd"/>
</dbReference>
<sequence>MSNDDSAALRARLARLDADQVTRLVTGLQQRIDGLRAAQQPAQTPQIAIVGLACRFPGAPDAAAFRRLLAEGRDAVGPVPAGRPEGAALPPGGYIQDIDRYDAAFFGMRDSEAAHMDPQHRLMLEVAWHALEDAGAADPQRRARATGVFLGISTHDYELRFHGPGPGFTPLATTGNAASAAAGRLAHLLDITGPALSLDTACSSSLVAVHEACRSLQRGECDMAIAGGVNLLVGDDLTRGFAAAGMLSPSHACRTFDATADGYVRGEGAGFVVLKRLADAQRDGDRIRAIVRGGAVNHDGRASSLTAPNASAQVALVRAALADAGLRPDDVQVVECHGTGTPLGDPIEVQALAESYGTGRSQPLLLGAVKTNIGHLEAAAGIAGLIKLVLALESGTLAPTLHQSSPNPRIAWERLPLRVIDRAQDWPGGAARRAGVSSFGFSGTNAHLILEAAEVLDIVATHASGMSGVAESRKPGGADTATVHTSGISGACAADTTGAAASHAAGPVVLPLAAPDEQGLERLAATLAEWLAASGADLRLAAAGMALGRSHHAVRAAAIAADAPAMAVALGEIAAGGTPVGGARGSAPKAAPRIAFLYTGQGSQWLGMGRDLYEEDPVFHAAVDRCAQVVDPLIGRSLTAAMFYEGPAEDLADTRLAQPALFALEYALAERLAAWGVEPDVSIGHSLGEWVAACRAGVFSLDDALRLVVERGRVMASAAAGGAMAAVFAGPQALDQLPADVRADIDLAAVNAPDECVVSGPAAAVEAACAALDAQGVGTQRLRTTQAFHSRLMQPALGAFATALQGVRLAAPVGAVVSNLTGTAQAAFATTDYWVRHIREPVRFAQGMAAVADTGATVLIEIGAAPALTGTASRCPGFEGRGAVFLATLRRNQPARRTLGTLLAQLHVAGVPLRWDAVFGPATRIDMPGYPFADRRHWLPALDWSGVGAAASEGTGIAAAGTAPGLAPANSAAGAATAAQATQAAQAGGSPQSRAQSDVDPRQQIAAMLARALQLSEADAQSDRSFLELGVDSLALTEAVAALERRWAIAIPRRALFETLATPLRLTEHVLDASAQAAGAASSAAVPPAANVAHGAAGVSSAVASSAAPSPATVAAQAGAVPQGVAAASLAVPASTSQAAGATAAPAVPSVATRPAPAAALPAMSPQALAGLESFSRAYIQRSRGSRGQRLEFGPYLADSRAVAGFRPETKGMLYPIVGAQAAGSHLTDIDGNQYVDIAMGFGVQLFGHSPAFVTEAIARHIAERGMFIGPQAHLAGDVAQRICRLTGNERAAFCNSGTEAVMSALRLARHATGRQRIAMFQGSYHGHFDGTLAQVGPGGASVPLAGGTPPAMVGDVLLLDYGDEQGSLEIVAREASSLAAVIVEPVQGRRPDRQPREFLQRLRAITQALGVPLIFDEVLLGFRVGLGGAQAWAGVRADLVTYGKIVGGGLPIGVVAGQARYLDALDGGAWPLDGPGAPRDERTFFAGTFNKNPLAMAAARSVLEYLEAAGPGLQETLNLRTTEFAARLNAVLAQEQSGISVHHFASLFRFIGASDLFYNQMIQHGVYVWEGRTCFLSTAHSDADLDLVERAVRDSVRAMRAAGMLGGAAAPASAPASLPAQAVAAASATAAAGMHGATGGTPVAASGPAGSGVEQGVASAPADEEFLPTTAGQQALRLLAAFSPQTSAAYNQSLVLDFKGALDAAALQAALHEVVRRHEALRTTFPEDGASQVVHRDLPPRVQVLDRENADAATLQAWMSQAVLAPFDLERGPLVAAWVLRLAADRHRLVLAMPHLVTDGWSMQAMALELAELYSAAREGRNAGLPEPVPYRRYAEHTRARAELPETAAYWRAVYATVPQALDLPADRPRPALQGYAGARALRRLPAPLKQALEAYGRRTGGSLFAVCLAAYGRMLARLSGQDDLAVAIFSAGQAELGAPALLGYCVGVLPLRIDAGAGVSDAALLAAVQRSVAQGMAHRDYPYARLLKDLNLRRDPSRPPLASVSFNLDRMEAPLRFAGLDVAVDANAHGAVRWDLNWNMTAGVDGLCIEAHYNRELFDAARVEQWLDMYAGILESLVATPGRGPGGGAGTHSGMAAGPGPLAAAGVGSGTAVGTAAGAVASTGSSPITGTAAGFGAAVETLAQRVARHAAQTPQAPAVRDAHGTVGYAELDAMAQALASRLAQAGVHAGDRVAFRLPRGLGPVVAILAAMRLGAAFVPLDEDHPDSHHAYVLEDSGAKALVVEAGTASPLAGVPAVAWERGGALAAAASQQPAAAAPADIAYVLYTSGSTGRPKGVLVPQGAVAAYVQAMLGRLGLDGPLSCAIVSSFAADLGYTSVLGALWSGGALHAVDAETARDPAALQQWMAQAPVDVMKIVPAHLAALLDAPGAAALLPRKALLLGGDVLSWKLVDRIRGLGAACRVFNHYGPTETTVGACMIEATAALRAAGEHAVPIGLPLDGYGVTLVAADGTPVADGAEGEIVISGPAVASGYTRPEAAGAERFGLDARGLRCYRTGDLGRRRPDGAIVFLGRGDDMVKIRGHRIEPAGLAELLRSCPGVRDAAVLVERHEGREPSLLAVAAGEAEAAAVLAWLARQVPAAMVPARIMVRAAMPLTPNGKIDRQALLSAAPGEAVSAAAAAGSGAAQAPAAASATTAGEADGRLAALLEIWCAVLQQDGIGPDDDFFTLGGDSIMAIQIVGRARAAGMALTPTQVFQAPTPRGLAALAVPAAAGVAGAEPLAGPVPLTPIQHWLRETAMPDRKRWCLSAVFQTPQAVDAAALAAVVQAMIERHDALRTAVDLDGSPACQQVRAAVPLQLCMRDATALDGAGLADAQDRLADELMGTIDLAAGRVLAAGALKLDAGRGTQIVLAVHHAVSDVVSWSVLADDLEAGLAGGPSAVRAGGTSWSWWAQALSQRVAAEAAFLPYWSRTVRRAAGAAGVPVDDAARPNREGDVHELRLCVPKEQAAQFLAGMASVYGLRAHEAVLAAAGLALAEWAAGPLVLDLEGHGRQPFDAAIDLSRTVGWFTTRYPVMLPEVDAERLDDWLLALKEGLREIPEHGMSYGVLRYGGHDELRIEPEVSFNFVGELGQFGGRDVSLLRLGAGRERAENAARRHLLAFDGWQDEAGLWLSCRHAARHGEATIAGLLERVQGQVQRLEQACAAASAAVYTPSDFTGMEFSQGELDQLMGELGDADEEN</sequence>
<comment type="cofactor">
    <cofactor evidence="1">
        <name>pyridoxal 5'-phosphate</name>
        <dbReference type="ChEBI" id="CHEBI:597326"/>
    </cofactor>
</comment>
<dbReference type="Gene3D" id="3.40.366.10">
    <property type="entry name" value="Malonyl-Coenzyme A Acyl Carrier Protein, domain 2"/>
    <property type="match status" value="1"/>
</dbReference>
<dbReference type="SUPFAM" id="SSF55048">
    <property type="entry name" value="Probable ACP-binding domain of malonyl-CoA ACP transacylase"/>
    <property type="match status" value="1"/>
</dbReference>
<dbReference type="Pfam" id="PF02801">
    <property type="entry name" value="Ketoacyl-synt_C"/>
    <property type="match status" value="1"/>
</dbReference>
<dbReference type="Pfam" id="PF00550">
    <property type="entry name" value="PP-binding"/>
    <property type="match status" value="2"/>
</dbReference>
<feature type="domain" description="Ketosynthase family 3 (KS3)" evidence="10">
    <location>
        <begin position="44"/>
        <end position="452"/>
    </location>
</feature>
<dbReference type="Gene3D" id="3.90.1150.10">
    <property type="entry name" value="Aspartate Aminotransferase, domain 1"/>
    <property type="match status" value="1"/>
</dbReference>
<dbReference type="Gene3D" id="3.40.50.12780">
    <property type="entry name" value="N-terminal domain of ligase-like"/>
    <property type="match status" value="1"/>
</dbReference>
<dbReference type="InterPro" id="IPR001242">
    <property type="entry name" value="Condensation_dom"/>
</dbReference>
<evidence type="ECO:0000256" key="5">
    <source>
        <dbReference type="ARBA" id="ARBA00022679"/>
    </source>
</evidence>
<evidence type="ECO:0000256" key="6">
    <source>
        <dbReference type="ARBA" id="ARBA00022898"/>
    </source>
</evidence>
<dbReference type="NCBIfam" id="TIGR01733">
    <property type="entry name" value="AA-adenyl-dom"/>
    <property type="match status" value="1"/>
</dbReference>
<dbReference type="Pfam" id="PF00698">
    <property type="entry name" value="Acyl_transf_1"/>
    <property type="match status" value="1"/>
</dbReference>
<dbReference type="Gene3D" id="3.30.559.10">
    <property type="entry name" value="Chloramphenicol acetyltransferase-like domain"/>
    <property type="match status" value="2"/>
</dbReference>
<dbReference type="Pfam" id="PF16197">
    <property type="entry name" value="KAsynt_C_assoc"/>
    <property type="match status" value="1"/>
</dbReference>
<dbReference type="InterPro" id="IPR001227">
    <property type="entry name" value="Ac_transferase_dom_sf"/>
</dbReference>
<dbReference type="InterPro" id="IPR020841">
    <property type="entry name" value="PKS_Beta-ketoAc_synthase_dom"/>
</dbReference>
<dbReference type="SMART" id="SM00825">
    <property type="entry name" value="PKS_KS"/>
    <property type="match status" value="1"/>
</dbReference>
<dbReference type="PROSITE" id="PS00606">
    <property type="entry name" value="KS3_1"/>
    <property type="match status" value="1"/>
</dbReference>
<dbReference type="Pfam" id="PF00109">
    <property type="entry name" value="ketoacyl-synt"/>
    <property type="match status" value="1"/>
</dbReference>
<dbReference type="InterPro" id="IPR009081">
    <property type="entry name" value="PP-bd_ACP"/>
</dbReference>
<dbReference type="InterPro" id="IPR016035">
    <property type="entry name" value="Acyl_Trfase/lysoPLipase"/>
</dbReference>
<dbReference type="OrthoDB" id="8826085at2"/>
<keyword evidence="5" id="KW-0808">Transferase</keyword>
<proteinExistence type="inferred from homology"/>
<dbReference type="Pfam" id="PF00202">
    <property type="entry name" value="Aminotran_3"/>
    <property type="match status" value="1"/>
</dbReference>
<feature type="coiled-coil region" evidence="8">
    <location>
        <begin position="3152"/>
        <end position="3202"/>
    </location>
</feature>
<dbReference type="CDD" id="cd19531">
    <property type="entry name" value="LCL_NRPS-like"/>
    <property type="match status" value="1"/>
</dbReference>
<dbReference type="InterPro" id="IPR032821">
    <property type="entry name" value="PKS_assoc"/>
</dbReference>
<dbReference type="PROSITE" id="PS50075">
    <property type="entry name" value="CARRIER"/>
    <property type="match status" value="2"/>
</dbReference>
<dbReference type="SUPFAM" id="SSF56801">
    <property type="entry name" value="Acetyl-CoA synthetase-like"/>
    <property type="match status" value="1"/>
</dbReference>
<feature type="domain" description="Carrier" evidence="9">
    <location>
        <begin position="2660"/>
        <end position="2734"/>
    </location>
</feature>
<keyword evidence="8" id="KW-0175">Coiled coil</keyword>
<gene>
    <name evidence="11" type="ORF">CEY11_09820</name>
</gene>
<evidence type="ECO:0000259" key="9">
    <source>
        <dbReference type="PROSITE" id="PS50075"/>
    </source>
</evidence>
<dbReference type="GO" id="GO:0030170">
    <property type="term" value="F:pyridoxal phosphate binding"/>
    <property type="evidence" value="ECO:0007669"/>
    <property type="project" value="InterPro"/>
</dbReference>
<dbReference type="GO" id="GO:0005737">
    <property type="term" value="C:cytoplasm"/>
    <property type="evidence" value="ECO:0007669"/>
    <property type="project" value="TreeGrafter"/>
</dbReference>
<evidence type="ECO:0000256" key="7">
    <source>
        <dbReference type="ARBA" id="ARBA00029443"/>
    </source>
</evidence>
<dbReference type="InterPro" id="IPR023213">
    <property type="entry name" value="CAT-like_dom_sf"/>
</dbReference>
<dbReference type="InterPro" id="IPR016036">
    <property type="entry name" value="Malonyl_transacylase_ACP-bd"/>
</dbReference>
<dbReference type="SUPFAM" id="SSF53901">
    <property type="entry name" value="Thiolase-like"/>
    <property type="match status" value="1"/>
</dbReference>
<dbReference type="InterPro" id="IPR005814">
    <property type="entry name" value="Aminotrans_3"/>
</dbReference>
<dbReference type="InterPro" id="IPR036736">
    <property type="entry name" value="ACP-like_sf"/>
</dbReference>
<dbReference type="GO" id="GO:0008483">
    <property type="term" value="F:transaminase activity"/>
    <property type="evidence" value="ECO:0007669"/>
    <property type="project" value="InterPro"/>
</dbReference>
<evidence type="ECO:0000259" key="10">
    <source>
        <dbReference type="PROSITE" id="PS52004"/>
    </source>
</evidence>
<dbReference type="Pfam" id="PF13193">
    <property type="entry name" value="AMP-binding_C"/>
    <property type="match status" value="1"/>
</dbReference>
<dbReference type="InterPro" id="IPR014031">
    <property type="entry name" value="Ketoacyl_synth_C"/>
</dbReference>
<dbReference type="PANTHER" id="PTHR43775:SF37">
    <property type="entry name" value="SI:DKEY-61P9.11"/>
    <property type="match status" value="1"/>
</dbReference>
<dbReference type="InterPro" id="IPR025110">
    <property type="entry name" value="AMP-bd_C"/>
</dbReference>
<dbReference type="InterPro" id="IPR050091">
    <property type="entry name" value="PKS_NRPS_Biosynth_Enz"/>
</dbReference>
<dbReference type="GO" id="GO:0031177">
    <property type="term" value="F:phosphopantetheine binding"/>
    <property type="evidence" value="ECO:0007669"/>
    <property type="project" value="InterPro"/>
</dbReference>
<dbReference type="GO" id="GO:0004315">
    <property type="term" value="F:3-oxoacyl-[acyl-carrier-protein] synthase activity"/>
    <property type="evidence" value="ECO:0007669"/>
    <property type="project" value="InterPro"/>
</dbReference>
<reference evidence="12" key="1">
    <citation type="submission" date="2017-06" db="EMBL/GenBank/DDBJ databases">
        <title>Herbaspirillum phytohormonus sp. nov., isolated from the root nodule of Robinia pseudoacacia in lead-zinc mine.</title>
        <authorList>
            <person name="Fan M."/>
            <person name="Lin Y."/>
        </authorList>
    </citation>
    <scope>NUCLEOTIDE SEQUENCE [LARGE SCALE GENOMIC DNA]</scope>
    <source>
        <strain evidence="12">SC-089</strain>
    </source>
</reference>
<accession>A0A225MTW9</accession>
<dbReference type="PROSITE" id="PS00600">
    <property type="entry name" value="AA_TRANSFER_CLASS_3"/>
    <property type="match status" value="1"/>
</dbReference>
<dbReference type="GO" id="GO:0005886">
    <property type="term" value="C:plasma membrane"/>
    <property type="evidence" value="ECO:0007669"/>
    <property type="project" value="TreeGrafter"/>
</dbReference>
<keyword evidence="6" id="KW-0663">Pyridoxal phosphate</keyword>
<dbReference type="Pfam" id="PF00668">
    <property type="entry name" value="Condensation"/>
    <property type="match status" value="2"/>
</dbReference>
<dbReference type="SUPFAM" id="SSF47336">
    <property type="entry name" value="ACP-like"/>
    <property type="match status" value="2"/>
</dbReference>
<dbReference type="Proteomes" id="UP000214603">
    <property type="component" value="Unassembled WGS sequence"/>
</dbReference>
<dbReference type="Gene3D" id="3.40.640.10">
    <property type="entry name" value="Type I PLP-dependent aspartate aminotransferase-like (Major domain)"/>
    <property type="match status" value="1"/>
</dbReference>
<dbReference type="InterPro" id="IPR016039">
    <property type="entry name" value="Thiolase-like"/>
</dbReference>
<dbReference type="SMART" id="SM00827">
    <property type="entry name" value="PKS_AT"/>
    <property type="match status" value="1"/>
</dbReference>
<dbReference type="Gene3D" id="1.10.1200.10">
    <property type="entry name" value="ACP-like"/>
    <property type="match status" value="2"/>
</dbReference>
<dbReference type="InterPro" id="IPR006162">
    <property type="entry name" value="Ppantetheine_attach_site"/>
</dbReference>